<dbReference type="OrthoDB" id="10506924at2759"/>
<keyword evidence="2" id="KW-1185">Reference proteome</keyword>
<reference evidence="1" key="1">
    <citation type="submission" date="2021-05" db="EMBL/GenBank/DDBJ databases">
        <title>The genome of the haptophyte Pavlova lutheri (Diacronema luteri, Pavlovales) - a model for lipid biosynthesis in eukaryotic algae.</title>
        <authorList>
            <person name="Hulatt C.J."/>
            <person name="Posewitz M.C."/>
        </authorList>
    </citation>
    <scope>NUCLEOTIDE SEQUENCE</scope>
    <source>
        <strain evidence="1">NIVA-4/92</strain>
    </source>
</reference>
<proteinExistence type="predicted"/>
<name>A0A8J5XL79_DIALT</name>
<dbReference type="Proteomes" id="UP000751190">
    <property type="component" value="Unassembled WGS sequence"/>
</dbReference>
<dbReference type="AlphaFoldDB" id="A0A8J5XL79"/>
<accession>A0A8J5XL79</accession>
<sequence length="151" mass="16709">MSDVELEPVGLDVTPPAAYGHGVLEMLPASAMGKRGREQFAPASGSADEAMHERIKRLNLGRPAAQPQMVWFGSTELSQLTSVEPNATRARHAVARTPSFDAQSERELLDNTYTCMNQLLGKLHEERLGRRRRRPSHIIGMEDTESGDEDL</sequence>
<evidence type="ECO:0000313" key="1">
    <source>
        <dbReference type="EMBL" id="KAG8465134.1"/>
    </source>
</evidence>
<dbReference type="EMBL" id="JAGTXO010000011">
    <property type="protein sequence ID" value="KAG8465134.1"/>
    <property type="molecule type" value="Genomic_DNA"/>
</dbReference>
<gene>
    <name evidence="1" type="ORF">KFE25_012497</name>
</gene>
<evidence type="ECO:0000313" key="2">
    <source>
        <dbReference type="Proteomes" id="UP000751190"/>
    </source>
</evidence>
<comment type="caution">
    <text evidence="1">The sequence shown here is derived from an EMBL/GenBank/DDBJ whole genome shotgun (WGS) entry which is preliminary data.</text>
</comment>
<protein>
    <submittedName>
        <fullName evidence="1">Uncharacterized protein</fullName>
    </submittedName>
</protein>
<organism evidence="1 2">
    <name type="scientific">Diacronema lutheri</name>
    <name type="common">Unicellular marine alga</name>
    <name type="synonym">Monochrysis lutheri</name>
    <dbReference type="NCBI Taxonomy" id="2081491"/>
    <lineage>
        <taxon>Eukaryota</taxon>
        <taxon>Haptista</taxon>
        <taxon>Haptophyta</taxon>
        <taxon>Pavlovophyceae</taxon>
        <taxon>Pavlovales</taxon>
        <taxon>Pavlovaceae</taxon>
        <taxon>Diacronema</taxon>
    </lineage>
</organism>